<dbReference type="Proteomes" id="UP001266305">
    <property type="component" value="Unassembled WGS sequence"/>
</dbReference>
<comment type="caution">
    <text evidence="1">The sequence shown here is derived from an EMBL/GenBank/DDBJ whole genome shotgun (WGS) entry which is preliminary data.</text>
</comment>
<gene>
    <name evidence="1" type="ORF">P7K49_009116</name>
</gene>
<evidence type="ECO:0000313" key="2">
    <source>
        <dbReference type="Proteomes" id="UP001266305"/>
    </source>
</evidence>
<accession>A0ABQ9W0A5</accession>
<keyword evidence="2" id="KW-1185">Reference proteome</keyword>
<reference evidence="1 2" key="1">
    <citation type="submission" date="2023-05" db="EMBL/GenBank/DDBJ databases">
        <title>B98-5 Cell Line De Novo Hybrid Assembly: An Optical Mapping Approach.</title>
        <authorList>
            <person name="Kananen K."/>
            <person name="Auerbach J.A."/>
            <person name="Kautto E."/>
            <person name="Blachly J.S."/>
        </authorList>
    </citation>
    <scope>NUCLEOTIDE SEQUENCE [LARGE SCALE GENOMIC DNA]</scope>
    <source>
        <strain evidence="1">B95-8</strain>
        <tissue evidence="1">Cell line</tissue>
    </source>
</reference>
<organism evidence="1 2">
    <name type="scientific">Saguinus oedipus</name>
    <name type="common">Cotton-top tamarin</name>
    <name type="synonym">Oedipomidas oedipus</name>
    <dbReference type="NCBI Taxonomy" id="9490"/>
    <lineage>
        <taxon>Eukaryota</taxon>
        <taxon>Metazoa</taxon>
        <taxon>Chordata</taxon>
        <taxon>Craniata</taxon>
        <taxon>Vertebrata</taxon>
        <taxon>Euteleostomi</taxon>
        <taxon>Mammalia</taxon>
        <taxon>Eutheria</taxon>
        <taxon>Euarchontoglires</taxon>
        <taxon>Primates</taxon>
        <taxon>Haplorrhini</taxon>
        <taxon>Platyrrhini</taxon>
        <taxon>Cebidae</taxon>
        <taxon>Callitrichinae</taxon>
        <taxon>Saguinus</taxon>
    </lineage>
</organism>
<sequence length="93" mass="9653">MLRGVQPCALRCGCNAAGRPAMCPALWLQCCGASSHVPCAVAAMLQGLLPASLILTGLEPQPLQGTASLLEALLQYSPVDTSLDSAIYQDWPG</sequence>
<name>A0ABQ9W0A5_SAGOE</name>
<evidence type="ECO:0000313" key="1">
    <source>
        <dbReference type="EMBL" id="KAK2114850.1"/>
    </source>
</evidence>
<dbReference type="EMBL" id="JASSZA010000004">
    <property type="protein sequence ID" value="KAK2114850.1"/>
    <property type="molecule type" value="Genomic_DNA"/>
</dbReference>
<protein>
    <submittedName>
        <fullName evidence="1">Uncharacterized protein</fullName>
    </submittedName>
</protein>
<proteinExistence type="predicted"/>